<feature type="transmembrane region" description="Helical" evidence="2">
    <location>
        <begin position="672"/>
        <end position="691"/>
    </location>
</feature>
<keyword evidence="4" id="KW-1185">Reference proteome</keyword>
<evidence type="ECO:0000313" key="3">
    <source>
        <dbReference type="EMBL" id="CDW82979.1"/>
    </source>
</evidence>
<sequence>MDANDLKLESFKDAPGQNRFRQETVKKVPQSRNDIYGVSGDHDHDNELDFERDHNGHDQTLNHDDEEFQHEDDDDLPAGGLLRKGTTQIFDVDAQNDLSYSKMMMVVDQNHPRLEIEGRGGKKEYQQRPFCKTKTGWHCCCRPCRQSDIHQYGIGITLYFKMLKFLVILFTMASIINIPMFVLYSAGGGTNDQTAYMGENSMACNFDQVVKANDMAVDFYLSCEQGVLCDLKGFGQDYARDNETSISSCNKDKNIYYDNACNMSEFDKSYFDYTIQTYKNSCQDKQTFDSGILTKDKVAIIIAIFDVIFAVLLGVSLIIYKCLMKIENIEIKGVTINAANFTVQLSGIPEHQNVHHMKGEIWEWTENQLKRLDDENDDDPNDKTSPVNNPKVDQEDKRLQSFEADGVDENSKVIPRVIRDVALNNQSENDPRAEKAKKNRIVDITMGLNDYDYIIHLCYLNLFYKQIKLNMLRLPKIQSPQIKANIEKQIEGLKLKIKARLETYDLWMKNNMQLGLCAFIQFRSMIDMIRFLSGFGLSVPDKLCFKCRKNRPSVKAKLFFGKLPVMLTAPDPANLLWVNLRYSKCNTFWRRFLIAIVSIILMAGSFIAIIYAKDFEKQVQLRYNMNMDCGTLTYTQAQVIYQEQQALIQTSTSFNYLHCYCLQQFKSVGNMFVYVIAFIIVACNILVKGILRYITYFEKPKTVGIRSFSVMIKIFLIQFVNTVMILILVNWRIDRTYDFELNGKLYKIPKPIFGDNFVIFSGRYTDFTPEFYRTVGTTLLLTMIINIVSPNFINFGFYLVKKISQCCDRRCTTDLRKTKMIIQEDYEALYMGPELQFEGRYATLLTTFYACLFLSFGMPLFYVVGFLSFLFTYWIDKYLFGVFFHLVIAFMMISNNLLFGKVCGLPDFDGFKASVTATVLQIPFIDIIFDSKRFEATHSILLFVVMFVAVTLILLLVVLGTFLYSCYQSCKKTCNCNCFKKLATSCTACLSKCCNITACFKKCISSCTAFCKGKCAQTSCCSKICCCCSGNLDIMEGIRPLLDLKNIVSLDFYKEISIFELRLLYIRTNYELEMLEASLNGKLKLGVNDNFDAKLNIKFDASIGMNADGSLPQGFVRMREYMKFRQAAIELEIKNRLLDLQIKAKIPGEIDLNTQIGIIKGLEAALKIKGGLIHLKRLSGLFSYDIKFSPEYTHCLKMKEKLPELRKLIGQQ</sequence>
<dbReference type="GO" id="GO:0005886">
    <property type="term" value="C:plasma membrane"/>
    <property type="evidence" value="ECO:0007669"/>
    <property type="project" value="TreeGrafter"/>
</dbReference>
<accession>A0A078ALA2</accession>
<protein>
    <submittedName>
        <fullName evidence="3">Uncharacterized protein</fullName>
    </submittedName>
</protein>
<name>A0A078ALA2_STYLE</name>
<dbReference type="OrthoDB" id="297739at2759"/>
<feature type="transmembrane region" description="Helical" evidence="2">
    <location>
        <begin position="298"/>
        <end position="320"/>
    </location>
</feature>
<evidence type="ECO:0000256" key="2">
    <source>
        <dbReference type="SAM" id="Phobius"/>
    </source>
</evidence>
<feature type="compositionally biased region" description="Basic and acidic residues" evidence="1">
    <location>
        <begin position="40"/>
        <end position="63"/>
    </location>
</feature>
<dbReference type="OMA" id="INIFFRM"/>
<feature type="region of interest" description="Disordered" evidence="1">
    <location>
        <begin position="1"/>
        <end position="77"/>
    </location>
</feature>
<feature type="compositionally biased region" description="Acidic residues" evidence="1">
    <location>
        <begin position="64"/>
        <end position="76"/>
    </location>
</feature>
<feature type="transmembrane region" description="Helical" evidence="2">
    <location>
        <begin position="712"/>
        <end position="733"/>
    </location>
</feature>
<dbReference type="InterPro" id="IPR045122">
    <property type="entry name" value="Csc1-like"/>
</dbReference>
<feature type="compositionally biased region" description="Basic and acidic residues" evidence="1">
    <location>
        <begin position="1"/>
        <end position="12"/>
    </location>
</feature>
<feature type="region of interest" description="Disordered" evidence="1">
    <location>
        <begin position="372"/>
        <end position="396"/>
    </location>
</feature>
<dbReference type="EMBL" id="CCKQ01011416">
    <property type="protein sequence ID" value="CDW82979.1"/>
    <property type="molecule type" value="Genomic_DNA"/>
</dbReference>
<dbReference type="Proteomes" id="UP000039865">
    <property type="component" value="Unassembled WGS sequence"/>
</dbReference>
<reference evidence="3 4" key="1">
    <citation type="submission" date="2014-06" db="EMBL/GenBank/DDBJ databases">
        <authorList>
            <person name="Swart Estienne"/>
        </authorList>
    </citation>
    <scope>NUCLEOTIDE SEQUENCE [LARGE SCALE GENOMIC DNA]</scope>
    <source>
        <strain evidence="3 4">130c</strain>
    </source>
</reference>
<gene>
    <name evidence="3" type="primary">Contig12158.g13000</name>
    <name evidence="3" type="ORF">STYLEM_12017</name>
</gene>
<evidence type="ECO:0000313" key="4">
    <source>
        <dbReference type="Proteomes" id="UP000039865"/>
    </source>
</evidence>
<feature type="transmembrane region" description="Helical" evidence="2">
    <location>
        <begin position="165"/>
        <end position="187"/>
    </location>
</feature>
<evidence type="ECO:0000256" key="1">
    <source>
        <dbReference type="SAM" id="MobiDB-lite"/>
    </source>
</evidence>
<feature type="transmembrane region" description="Helical" evidence="2">
    <location>
        <begin position="592"/>
        <end position="612"/>
    </location>
</feature>
<dbReference type="InParanoid" id="A0A078ALA2"/>
<dbReference type="PANTHER" id="PTHR13018">
    <property type="entry name" value="PROBABLE MEMBRANE PROTEIN DUF221-RELATED"/>
    <property type="match status" value="1"/>
</dbReference>
<proteinExistence type="predicted"/>
<keyword evidence="2" id="KW-0472">Membrane</keyword>
<feature type="transmembrane region" description="Helical" evidence="2">
    <location>
        <begin position="878"/>
        <end position="899"/>
    </location>
</feature>
<feature type="transmembrane region" description="Helical" evidence="2">
    <location>
        <begin position="779"/>
        <end position="800"/>
    </location>
</feature>
<dbReference type="PANTHER" id="PTHR13018:SF135">
    <property type="entry name" value="CSC1_OSCA1-LIKE 7TM REGION DOMAIN-CONTAINING PROTEIN"/>
    <property type="match status" value="1"/>
</dbReference>
<organism evidence="3 4">
    <name type="scientific">Stylonychia lemnae</name>
    <name type="common">Ciliate</name>
    <dbReference type="NCBI Taxonomy" id="5949"/>
    <lineage>
        <taxon>Eukaryota</taxon>
        <taxon>Sar</taxon>
        <taxon>Alveolata</taxon>
        <taxon>Ciliophora</taxon>
        <taxon>Intramacronucleata</taxon>
        <taxon>Spirotrichea</taxon>
        <taxon>Stichotrichia</taxon>
        <taxon>Sporadotrichida</taxon>
        <taxon>Oxytrichidae</taxon>
        <taxon>Stylonychinae</taxon>
        <taxon>Stylonychia</taxon>
    </lineage>
</organism>
<feature type="transmembrane region" description="Helical" evidence="2">
    <location>
        <begin position="848"/>
        <end position="872"/>
    </location>
</feature>
<dbReference type="AlphaFoldDB" id="A0A078ALA2"/>
<keyword evidence="2" id="KW-1133">Transmembrane helix</keyword>
<keyword evidence="2" id="KW-0812">Transmembrane</keyword>
<dbReference type="GO" id="GO:0005227">
    <property type="term" value="F:calcium-activated cation channel activity"/>
    <property type="evidence" value="ECO:0007669"/>
    <property type="project" value="InterPro"/>
</dbReference>
<feature type="transmembrane region" description="Helical" evidence="2">
    <location>
        <begin position="940"/>
        <end position="964"/>
    </location>
</feature>